<keyword evidence="2" id="KW-1185">Reference proteome</keyword>
<accession>A0A562QBU6</accession>
<comment type="caution">
    <text evidence="1">The sequence shown here is derived from an EMBL/GenBank/DDBJ whole genome shotgun (WGS) entry which is preliminary data.</text>
</comment>
<dbReference type="EMBL" id="VLKY01000006">
    <property type="protein sequence ID" value="TWI54183.1"/>
    <property type="molecule type" value="Genomic_DNA"/>
</dbReference>
<dbReference type="RefSeq" id="WP_145141284.1">
    <property type="nucleotide sequence ID" value="NZ_VLKY01000006.1"/>
</dbReference>
<dbReference type="Proteomes" id="UP000316905">
    <property type="component" value="Unassembled WGS sequence"/>
</dbReference>
<name>A0A562QBU6_9PSED</name>
<gene>
    <name evidence="1" type="ORF">IQ22_02045</name>
</gene>
<organism evidence="1 2">
    <name type="scientific">Pseudomonas duriflava</name>
    <dbReference type="NCBI Taxonomy" id="459528"/>
    <lineage>
        <taxon>Bacteria</taxon>
        <taxon>Pseudomonadati</taxon>
        <taxon>Pseudomonadota</taxon>
        <taxon>Gammaproteobacteria</taxon>
        <taxon>Pseudomonadales</taxon>
        <taxon>Pseudomonadaceae</taxon>
        <taxon>Pseudomonas</taxon>
    </lineage>
</organism>
<protein>
    <submittedName>
        <fullName evidence="1">Uncharacterized protein</fullName>
    </submittedName>
</protein>
<evidence type="ECO:0000313" key="1">
    <source>
        <dbReference type="EMBL" id="TWI54183.1"/>
    </source>
</evidence>
<evidence type="ECO:0000313" key="2">
    <source>
        <dbReference type="Proteomes" id="UP000316905"/>
    </source>
</evidence>
<proteinExistence type="predicted"/>
<reference evidence="1 2" key="1">
    <citation type="journal article" date="2015" name="Stand. Genomic Sci.">
        <title>Genomic Encyclopedia of Bacterial and Archaeal Type Strains, Phase III: the genomes of soil and plant-associated and newly described type strains.</title>
        <authorList>
            <person name="Whitman W.B."/>
            <person name="Woyke T."/>
            <person name="Klenk H.P."/>
            <person name="Zhou Y."/>
            <person name="Lilburn T.G."/>
            <person name="Beck B.J."/>
            <person name="De Vos P."/>
            <person name="Vandamme P."/>
            <person name="Eisen J.A."/>
            <person name="Garrity G."/>
            <person name="Hugenholtz P."/>
            <person name="Kyrpides N.C."/>
        </authorList>
    </citation>
    <scope>NUCLEOTIDE SEQUENCE [LARGE SCALE GENOMIC DNA]</scope>
    <source>
        <strain evidence="1 2">CGMCC 1.6858</strain>
    </source>
</reference>
<sequence>MSSHLYEVNYIHNNDPKATTIESDSDEMPVHQAALKLIEQHQADAENSLAMPSADAAPEEIMQLAESHGIHDIRVTGIPKHKSGTTPGHYQQP</sequence>
<dbReference type="OrthoDB" id="7019745at2"/>
<dbReference type="AlphaFoldDB" id="A0A562QBU6"/>